<feature type="compositionally biased region" description="Low complexity" evidence="1">
    <location>
        <begin position="42"/>
        <end position="55"/>
    </location>
</feature>
<reference evidence="2 3" key="1">
    <citation type="submission" date="2019-05" db="EMBL/GenBank/DDBJ databases">
        <title>Another draft genome of Portunus trituberculatus and its Hox gene families provides insights of decapod evolution.</title>
        <authorList>
            <person name="Jeong J.-H."/>
            <person name="Song I."/>
            <person name="Kim S."/>
            <person name="Choi T."/>
            <person name="Kim D."/>
            <person name="Ryu S."/>
            <person name="Kim W."/>
        </authorList>
    </citation>
    <scope>NUCLEOTIDE SEQUENCE [LARGE SCALE GENOMIC DNA]</scope>
    <source>
        <tissue evidence="2">Muscle</tissue>
    </source>
</reference>
<dbReference type="EMBL" id="VSRR010153583">
    <property type="protein sequence ID" value="MPD06900.1"/>
    <property type="molecule type" value="Genomic_DNA"/>
</dbReference>
<comment type="caution">
    <text evidence="2">The sequence shown here is derived from an EMBL/GenBank/DDBJ whole genome shotgun (WGS) entry which is preliminary data.</text>
</comment>
<gene>
    <name evidence="2" type="ORF">E2C01_102733</name>
</gene>
<name>A0A5B7KI19_PORTR</name>
<feature type="region of interest" description="Disordered" evidence="1">
    <location>
        <begin position="1"/>
        <end position="61"/>
    </location>
</feature>
<sequence length="61" mass="6344">MYPEHLPGTAAATLPRSLSPAGSLLDMKTRAACEGEEHPGRAAFTATATTTTTTTRRGPES</sequence>
<feature type="compositionally biased region" description="Basic and acidic residues" evidence="1">
    <location>
        <begin position="27"/>
        <end position="40"/>
    </location>
</feature>
<evidence type="ECO:0000256" key="1">
    <source>
        <dbReference type="SAM" id="MobiDB-lite"/>
    </source>
</evidence>
<protein>
    <submittedName>
        <fullName evidence="2">Uncharacterized protein</fullName>
    </submittedName>
</protein>
<proteinExistence type="predicted"/>
<organism evidence="2 3">
    <name type="scientific">Portunus trituberculatus</name>
    <name type="common">Swimming crab</name>
    <name type="synonym">Neptunus trituberculatus</name>
    <dbReference type="NCBI Taxonomy" id="210409"/>
    <lineage>
        <taxon>Eukaryota</taxon>
        <taxon>Metazoa</taxon>
        <taxon>Ecdysozoa</taxon>
        <taxon>Arthropoda</taxon>
        <taxon>Crustacea</taxon>
        <taxon>Multicrustacea</taxon>
        <taxon>Malacostraca</taxon>
        <taxon>Eumalacostraca</taxon>
        <taxon>Eucarida</taxon>
        <taxon>Decapoda</taxon>
        <taxon>Pleocyemata</taxon>
        <taxon>Brachyura</taxon>
        <taxon>Eubrachyura</taxon>
        <taxon>Portunoidea</taxon>
        <taxon>Portunidae</taxon>
        <taxon>Portuninae</taxon>
        <taxon>Portunus</taxon>
    </lineage>
</organism>
<keyword evidence="3" id="KW-1185">Reference proteome</keyword>
<dbReference type="AlphaFoldDB" id="A0A5B7KI19"/>
<accession>A0A5B7KI19</accession>
<dbReference type="Proteomes" id="UP000324222">
    <property type="component" value="Unassembled WGS sequence"/>
</dbReference>
<evidence type="ECO:0000313" key="2">
    <source>
        <dbReference type="EMBL" id="MPD06900.1"/>
    </source>
</evidence>
<evidence type="ECO:0000313" key="3">
    <source>
        <dbReference type="Proteomes" id="UP000324222"/>
    </source>
</evidence>